<comment type="caution">
    <text evidence="5">The sequence shown here is derived from an EMBL/GenBank/DDBJ whole genome shotgun (WGS) entry which is preliminary data.</text>
</comment>
<evidence type="ECO:0000313" key="6">
    <source>
        <dbReference type="Proteomes" id="UP001497623"/>
    </source>
</evidence>
<dbReference type="SMART" id="SM00042">
    <property type="entry name" value="CUB"/>
    <property type="match status" value="1"/>
</dbReference>
<dbReference type="Pfam" id="PF00431">
    <property type="entry name" value="CUB"/>
    <property type="match status" value="1"/>
</dbReference>
<dbReference type="PROSITE" id="PS01180">
    <property type="entry name" value="CUB"/>
    <property type="match status" value="1"/>
</dbReference>
<dbReference type="InterPro" id="IPR000859">
    <property type="entry name" value="CUB_dom"/>
</dbReference>
<evidence type="ECO:0000256" key="1">
    <source>
        <dbReference type="ARBA" id="ARBA00022737"/>
    </source>
</evidence>
<feature type="non-terminal residue" evidence="5">
    <location>
        <position position="1"/>
    </location>
</feature>
<keyword evidence="2" id="KW-1015">Disulfide bond</keyword>
<name>A0AAV2SUG5_MEGNR</name>
<keyword evidence="1" id="KW-0677">Repeat</keyword>
<dbReference type="PANTHER" id="PTHR24251:SF51">
    <property type="entry name" value="CUBILIN-LIKE"/>
    <property type="match status" value="1"/>
</dbReference>
<dbReference type="PANTHER" id="PTHR24251">
    <property type="entry name" value="OVOCHYMASE-RELATED"/>
    <property type="match status" value="1"/>
</dbReference>
<dbReference type="CDD" id="cd00041">
    <property type="entry name" value="CUB"/>
    <property type="match status" value="1"/>
</dbReference>
<protein>
    <recommendedName>
        <fullName evidence="4">CUB domain-containing protein</fullName>
    </recommendedName>
</protein>
<dbReference type="SUPFAM" id="SSF49854">
    <property type="entry name" value="Spermadhesin, CUB domain"/>
    <property type="match status" value="1"/>
</dbReference>
<evidence type="ECO:0000256" key="3">
    <source>
        <dbReference type="PROSITE-ProRule" id="PRU00059"/>
    </source>
</evidence>
<feature type="domain" description="CUB" evidence="4">
    <location>
        <begin position="44"/>
        <end position="173"/>
    </location>
</feature>
<dbReference type="Gene3D" id="2.60.120.290">
    <property type="entry name" value="Spermadhesin, CUB domain"/>
    <property type="match status" value="1"/>
</dbReference>
<dbReference type="AlphaFoldDB" id="A0AAV2SUG5"/>
<dbReference type="InterPro" id="IPR035914">
    <property type="entry name" value="Sperma_CUB_dom_sf"/>
</dbReference>
<evidence type="ECO:0000313" key="5">
    <source>
        <dbReference type="EMBL" id="CAL4243640.1"/>
    </source>
</evidence>
<comment type="caution">
    <text evidence="3">Lacks conserved residue(s) required for the propagation of feature annotation.</text>
</comment>
<accession>A0AAV2SUG5</accession>
<dbReference type="Proteomes" id="UP001497623">
    <property type="component" value="Unassembled WGS sequence"/>
</dbReference>
<proteinExistence type="predicted"/>
<dbReference type="EMBL" id="CAXKWB010134043">
    <property type="protein sequence ID" value="CAL4243640.1"/>
    <property type="molecule type" value="Genomic_DNA"/>
</dbReference>
<organism evidence="5 6">
    <name type="scientific">Meganyctiphanes norvegica</name>
    <name type="common">Northern krill</name>
    <name type="synonym">Thysanopoda norvegica</name>
    <dbReference type="NCBI Taxonomy" id="48144"/>
    <lineage>
        <taxon>Eukaryota</taxon>
        <taxon>Metazoa</taxon>
        <taxon>Ecdysozoa</taxon>
        <taxon>Arthropoda</taxon>
        <taxon>Crustacea</taxon>
        <taxon>Multicrustacea</taxon>
        <taxon>Malacostraca</taxon>
        <taxon>Eumalacostraca</taxon>
        <taxon>Eucarida</taxon>
        <taxon>Euphausiacea</taxon>
        <taxon>Euphausiidae</taxon>
        <taxon>Meganyctiphanes</taxon>
    </lineage>
</organism>
<evidence type="ECO:0000259" key="4">
    <source>
        <dbReference type="PROSITE" id="PS01180"/>
    </source>
</evidence>
<evidence type="ECO:0000256" key="2">
    <source>
        <dbReference type="ARBA" id="ARBA00023157"/>
    </source>
</evidence>
<reference evidence="5 6" key="1">
    <citation type="submission" date="2024-05" db="EMBL/GenBank/DDBJ databases">
        <authorList>
            <person name="Wallberg A."/>
        </authorList>
    </citation>
    <scope>NUCLEOTIDE SEQUENCE [LARGE SCALE GENOMIC DNA]</scope>
</reference>
<gene>
    <name evidence="5" type="ORF">MNOR_LOCUS40868</name>
</gene>
<keyword evidence="6" id="KW-1185">Reference proteome</keyword>
<sequence length="177" mass="19975">SYCGAQSNVSFFTNSDYFELTFESQADSPTAKGFYVIIQSFRLCGGLLTPQFNGPRGVLESPLYPESYPPNLSCNWYFQSMSETAVVFSCEKFLLGERIPNPNPNGTEALVCSDSLSFTWEMNHPDDTMNYCSDELDDDVHTIYSLSTDLLVNFQTDDVSETNAGFKCYYEFILYAD</sequence>